<feature type="compositionally biased region" description="Low complexity" evidence="1">
    <location>
        <begin position="316"/>
        <end position="336"/>
    </location>
</feature>
<dbReference type="PANTHER" id="PTHR16861:SF4">
    <property type="entry name" value="SH3 DOMAIN PROTEIN (AFU_ORTHOLOGUE AFUA_1G13610)"/>
    <property type="match status" value="1"/>
</dbReference>
<keyword evidence="2" id="KW-0812">Transmembrane</keyword>
<reference evidence="3 4" key="1">
    <citation type="submission" date="2015-05" db="EMBL/GenBank/DDBJ databases">
        <authorList>
            <person name="Wang D.B."/>
            <person name="Wang M."/>
        </authorList>
    </citation>
    <scope>NUCLEOTIDE SEQUENCE [LARGE SCALE GENOMIC DNA]</scope>
    <source>
        <strain evidence="3">VL1</strain>
    </source>
</reference>
<feature type="non-terminal residue" evidence="3">
    <location>
        <position position="1"/>
    </location>
</feature>
<dbReference type="SUPFAM" id="SSF50044">
    <property type="entry name" value="SH3-domain"/>
    <property type="match status" value="1"/>
</dbReference>
<name>A0A0G4MH08_VERLO</name>
<dbReference type="AlphaFoldDB" id="A0A0G4MH08"/>
<dbReference type="PANTHER" id="PTHR16861">
    <property type="entry name" value="GLYCOPROTEIN 38"/>
    <property type="match status" value="1"/>
</dbReference>
<evidence type="ECO:0008006" key="5">
    <source>
        <dbReference type="Google" id="ProtNLM"/>
    </source>
</evidence>
<feature type="compositionally biased region" description="Polar residues" evidence="1">
    <location>
        <begin position="602"/>
        <end position="611"/>
    </location>
</feature>
<feature type="compositionally biased region" description="Polar residues" evidence="1">
    <location>
        <begin position="388"/>
        <end position="400"/>
    </location>
</feature>
<accession>A0A0G4MH08</accession>
<protein>
    <recommendedName>
        <fullName evidence="5">SH3 domain-containing protein</fullName>
    </recommendedName>
</protein>
<evidence type="ECO:0000313" key="3">
    <source>
        <dbReference type="EMBL" id="CRK33593.1"/>
    </source>
</evidence>
<sequence>KTRIVMAVSRGAAPSARRSRSNRDTLFQSTTTGILLSLLSAPLVVTAQGNGQCVSLQGSKMCPAFQSASVSTTGFVADIFPFLPFVSSRETFDQQMGSYIRTTYVQQKFAQDFGCGNIDLRNTDELYPRFTTSVICNAIVQNSIQACNLASDDAPPLCADTCAFYAQSEALITSDRNLCPNPSNDLISLIRADFTNCYIPPGSLSTANCVQGAFYAQSEALITSDRNLCPNPSNDLISLIRADFTNCYIPPGSLSTANCVQGVANEPNNCGYGNSTIGLCSYCASGGINSTDTCCYNSDVDNRCADVVLPSLVPSMTFTPPTSSPTSSTSSTSAPSEDGNDNGSGGGLSGGAIAGIVIGSIVGLILIAGLIFLCIVCLRRRRRRNDSHNGSVFNQPSPSRQGPLAEKTGAPAAAPGFDVLPGGRIARMSALEGTSDSSPSGGRHAGLAAAAGAGAGYMAGRGRDDNSSSDFGSSPGSDGRTGMGVLRPPPTRRHGSLSSSSVLAGEDPQSPTSAGGMSSPQGMASQQSEQLPFFKDYYSSDDIHPGDRVAVLWAYQPRANDEFSLERGDMLKVVGIWDDGWATGVMMDERADEWDARRQAQRDSGVSSTSARGRDTSPPVSGEIKAFPLVCVCLPEHWRKTIEGDGSTETGSSGHPIP</sequence>
<dbReference type="STRING" id="100787.A0A0G4MH08"/>
<evidence type="ECO:0000313" key="4">
    <source>
        <dbReference type="Proteomes" id="UP000044602"/>
    </source>
</evidence>
<dbReference type="Proteomes" id="UP000044602">
    <property type="component" value="Unassembled WGS sequence"/>
</dbReference>
<gene>
    <name evidence="3" type="ORF">BN1708_006090</name>
</gene>
<feature type="region of interest" description="Disordered" evidence="1">
    <location>
        <begin position="386"/>
        <end position="419"/>
    </location>
</feature>
<dbReference type="CDD" id="cd00174">
    <property type="entry name" value="SH3"/>
    <property type="match status" value="1"/>
</dbReference>
<keyword evidence="2" id="KW-1133">Transmembrane helix</keyword>
<proteinExistence type="predicted"/>
<feature type="transmembrane region" description="Helical" evidence="2">
    <location>
        <begin position="352"/>
        <end position="378"/>
    </location>
</feature>
<dbReference type="EMBL" id="CVQH01022528">
    <property type="protein sequence ID" value="CRK33593.1"/>
    <property type="molecule type" value="Genomic_DNA"/>
</dbReference>
<feature type="compositionally biased region" description="Low complexity" evidence="1">
    <location>
        <begin position="468"/>
        <end position="480"/>
    </location>
</feature>
<keyword evidence="2" id="KW-0472">Membrane</keyword>
<organism evidence="3 4">
    <name type="scientific">Verticillium longisporum</name>
    <name type="common">Verticillium dahliae var. longisporum</name>
    <dbReference type="NCBI Taxonomy" id="100787"/>
    <lineage>
        <taxon>Eukaryota</taxon>
        <taxon>Fungi</taxon>
        <taxon>Dikarya</taxon>
        <taxon>Ascomycota</taxon>
        <taxon>Pezizomycotina</taxon>
        <taxon>Sordariomycetes</taxon>
        <taxon>Hypocreomycetidae</taxon>
        <taxon>Glomerellales</taxon>
        <taxon>Plectosphaerellaceae</taxon>
        <taxon>Verticillium</taxon>
    </lineage>
</organism>
<feature type="region of interest" description="Disordered" evidence="1">
    <location>
        <begin position="458"/>
        <end position="528"/>
    </location>
</feature>
<dbReference type="InterPro" id="IPR036028">
    <property type="entry name" value="SH3-like_dom_sf"/>
</dbReference>
<keyword evidence="4" id="KW-1185">Reference proteome</keyword>
<feature type="compositionally biased region" description="Polar residues" evidence="1">
    <location>
        <begin position="509"/>
        <end position="528"/>
    </location>
</feature>
<dbReference type="Gene3D" id="2.30.30.40">
    <property type="entry name" value="SH3 Domains"/>
    <property type="match status" value="1"/>
</dbReference>
<feature type="region of interest" description="Disordered" evidence="1">
    <location>
        <begin position="594"/>
        <end position="620"/>
    </location>
</feature>
<evidence type="ECO:0000256" key="1">
    <source>
        <dbReference type="SAM" id="MobiDB-lite"/>
    </source>
</evidence>
<feature type="region of interest" description="Disordered" evidence="1">
    <location>
        <begin position="316"/>
        <end position="344"/>
    </location>
</feature>
<evidence type="ECO:0000256" key="2">
    <source>
        <dbReference type="SAM" id="Phobius"/>
    </source>
</evidence>